<comment type="caution">
    <text evidence="1">The sequence shown here is derived from an EMBL/GenBank/DDBJ whole genome shotgun (WGS) entry which is preliminary data.</text>
</comment>
<dbReference type="EMBL" id="QNRH01000008">
    <property type="protein sequence ID" value="RBO91879.1"/>
    <property type="molecule type" value="Genomic_DNA"/>
</dbReference>
<accession>A0A366DQX7</accession>
<dbReference type="AlphaFoldDB" id="A0A366DQX7"/>
<keyword evidence="2" id="KW-1185">Reference proteome</keyword>
<sequence>MINLSSIRQAFNDLYRAVEAEGGQAQDNDTYGIGKNDGLDLALVKLEAAGFDRGESLFDQIVAAAQVAIKDDLIDAHIEIERLKIERSSLQTALDKAHGLIATQRKPAYVAPKLRVVN</sequence>
<dbReference type="RefSeq" id="WP_113945600.1">
    <property type="nucleotide sequence ID" value="NZ_JBHEEG010000001.1"/>
</dbReference>
<proteinExistence type="predicted"/>
<name>A0A366DQX7_9HYPH</name>
<gene>
    <name evidence="1" type="ORF">DFR47_10820</name>
</gene>
<evidence type="ECO:0000313" key="1">
    <source>
        <dbReference type="EMBL" id="RBO91879.1"/>
    </source>
</evidence>
<dbReference type="Proteomes" id="UP000252893">
    <property type="component" value="Unassembled WGS sequence"/>
</dbReference>
<protein>
    <submittedName>
        <fullName evidence="1">Uncharacterized protein</fullName>
    </submittedName>
</protein>
<reference evidence="1 2" key="1">
    <citation type="submission" date="2018-06" db="EMBL/GenBank/DDBJ databases">
        <title>Genomic Encyclopedia of Type Strains, Phase IV (KMG-IV): sequencing the most valuable type-strain genomes for metagenomic binning, comparative biology and taxonomic classification.</title>
        <authorList>
            <person name="Goeker M."/>
        </authorList>
    </citation>
    <scope>NUCLEOTIDE SEQUENCE [LARGE SCALE GENOMIC DNA]</scope>
    <source>
        <strain evidence="1 2">DSM 25619</strain>
    </source>
</reference>
<evidence type="ECO:0000313" key="2">
    <source>
        <dbReference type="Proteomes" id="UP000252893"/>
    </source>
</evidence>
<organism evidence="1 2">
    <name type="scientific">Pseudochrobactrum asaccharolyticum</name>
    <dbReference type="NCBI Taxonomy" id="354351"/>
    <lineage>
        <taxon>Bacteria</taxon>
        <taxon>Pseudomonadati</taxon>
        <taxon>Pseudomonadota</taxon>
        <taxon>Alphaproteobacteria</taxon>
        <taxon>Hyphomicrobiales</taxon>
        <taxon>Brucellaceae</taxon>
        <taxon>Pseudochrobactrum</taxon>
    </lineage>
</organism>